<name>A0ABR6CWX9_9BACI</name>
<reference evidence="2 3" key="1">
    <citation type="submission" date="2020-08" db="EMBL/GenBank/DDBJ databases">
        <title>Genomic Encyclopedia of Type Strains, Phase IV (KMG-IV): sequencing the most valuable type-strain genomes for metagenomic binning, comparative biology and taxonomic classification.</title>
        <authorList>
            <person name="Goeker M."/>
        </authorList>
    </citation>
    <scope>NUCLEOTIDE SEQUENCE [LARGE SCALE GENOMIC DNA]</scope>
    <source>
        <strain evidence="2 3">DSM 105481</strain>
    </source>
</reference>
<sequence>MGLVLFSIFMIILGIFTIWMSIFGKKKDIKQFGSGIPTDFGDLFIMIIYKIFPSIIRRIFLFLSGVSLIVGAIFIMLHR</sequence>
<evidence type="ECO:0000313" key="3">
    <source>
        <dbReference type="Proteomes" id="UP000626697"/>
    </source>
</evidence>
<keyword evidence="1" id="KW-0472">Membrane</keyword>
<evidence type="ECO:0000256" key="1">
    <source>
        <dbReference type="SAM" id="Phobius"/>
    </source>
</evidence>
<accession>A0ABR6CWX9</accession>
<feature type="transmembrane region" description="Helical" evidence="1">
    <location>
        <begin position="59"/>
        <end position="77"/>
    </location>
</feature>
<gene>
    <name evidence="2" type="ORF">HNP81_004838</name>
</gene>
<organism evidence="2 3">
    <name type="scientific">Peribacillus huizhouensis</name>
    <dbReference type="NCBI Taxonomy" id="1501239"/>
    <lineage>
        <taxon>Bacteria</taxon>
        <taxon>Bacillati</taxon>
        <taxon>Bacillota</taxon>
        <taxon>Bacilli</taxon>
        <taxon>Bacillales</taxon>
        <taxon>Bacillaceae</taxon>
        <taxon>Peribacillus</taxon>
    </lineage>
</organism>
<keyword evidence="1" id="KW-0812">Transmembrane</keyword>
<keyword evidence="3" id="KW-1185">Reference proteome</keyword>
<evidence type="ECO:0008006" key="4">
    <source>
        <dbReference type="Google" id="ProtNLM"/>
    </source>
</evidence>
<evidence type="ECO:0000313" key="2">
    <source>
        <dbReference type="EMBL" id="MBA9029426.1"/>
    </source>
</evidence>
<keyword evidence="1" id="KW-1133">Transmembrane helix</keyword>
<proteinExistence type="predicted"/>
<protein>
    <recommendedName>
        <fullName evidence="4">DUF4321 domain-containing protein</fullName>
    </recommendedName>
</protein>
<dbReference type="Proteomes" id="UP000626697">
    <property type="component" value="Unassembled WGS sequence"/>
</dbReference>
<dbReference type="EMBL" id="JACJHX010000041">
    <property type="protein sequence ID" value="MBA9029426.1"/>
    <property type="molecule type" value="Genomic_DNA"/>
</dbReference>
<feature type="transmembrane region" description="Helical" evidence="1">
    <location>
        <begin position="6"/>
        <end position="24"/>
    </location>
</feature>
<comment type="caution">
    <text evidence="2">The sequence shown here is derived from an EMBL/GenBank/DDBJ whole genome shotgun (WGS) entry which is preliminary data.</text>
</comment>